<dbReference type="PANTHER" id="PTHR24367">
    <property type="entry name" value="LEUCINE-RICH REPEAT-CONTAINING PROTEIN"/>
    <property type="match status" value="1"/>
</dbReference>
<dbReference type="InParanoid" id="A0A6P8H8D7"/>
<dbReference type="Proteomes" id="UP000515163">
    <property type="component" value="Unplaced"/>
</dbReference>
<keyword evidence="1" id="KW-0732">Signal</keyword>
<protein>
    <submittedName>
        <fullName evidence="3">Uncharacterized protein LOC116286598</fullName>
    </submittedName>
</protein>
<proteinExistence type="predicted"/>
<dbReference type="Gene3D" id="3.80.10.10">
    <property type="entry name" value="Ribonuclease Inhibitor"/>
    <property type="match status" value="1"/>
</dbReference>
<name>A0A6P8H8D7_ACTTE</name>
<organism evidence="2 3">
    <name type="scientific">Actinia tenebrosa</name>
    <name type="common">Australian red waratah sea anemone</name>
    <dbReference type="NCBI Taxonomy" id="6105"/>
    <lineage>
        <taxon>Eukaryota</taxon>
        <taxon>Metazoa</taxon>
        <taxon>Cnidaria</taxon>
        <taxon>Anthozoa</taxon>
        <taxon>Hexacorallia</taxon>
        <taxon>Actiniaria</taxon>
        <taxon>Actiniidae</taxon>
        <taxon>Actinia</taxon>
    </lineage>
</organism>
<evidence type="ECO:0000313" key="3">
    <source>
        <dbReference type="RefSeq" id="XP_031549012.1"/>
    </source>
</evidence>
<dbReference type="InterPro" id="IPR051295">
    <property type="entry name" value="LGI_related"/>
</dbReference>
<reference evidence="3" key="1">
    <citation type="submission" date="2025-08" db="UniProtKB">
        <authorList>
            <consortium name="RefSeq"/>
        </authorList>
    </citation>
    <scope>IDENTIFICATION</scope>
    <source>
        <tissue evidence="3">Tentacle</tissue>
    </source>
</reference>
<accession>A0A6P8H8D7</accession>
<dbReference type="AlphaFoldDB" id="A0A6P8H8D7"/>
<keyword evidence="2" id="KW-1185">Reference proteome</keyword>
<feature type="signal peptide" evidence="1">
    <location>
        <begin position="1"/>
        <end position="22"/>
    </location>
</feature>
<sequence>MTVLVLLLTGLIFGLDVQQTSCCPENCTCKIDDLAISSKKSFIAECKGLPYVPQVPSNVTLFILVNFSKEDFPRGSFINKTTSTWLEIRWSSLKVLNNQSFEGIDKQLGRLSITDSQLESIGDETFVRMRNLRRL</sequence>
<dbReference type="PANTHER" id="PTHR24367:SF318">
    <property type="entry name" value="LEUCINE-RICH GLIOMA-INACTIVATED PROTEIN 1-LIKE"/>
    <property type="match status" value="1"/>
</dbReference>
<feature type="chain" id="PRO_5028056878" evidence="1">
    <location>
        <begin position="23"/>
        <end position="135"/>
    </location>
</feature>
<dbReference type="RefSeq" id="XP_031549012.1">
    <property type="nucleotide sequence ID" value="XM_031693152.1"/>
</dbReference>
<dbReference type="InterPro" id="IPR032675">
    <property type="entry name" value="LRR_dom_sf"/>
</dbReference>
<gene>
    <name evidence="3" type="primary">LOC116286598</name>
</gene>
<dbReference type="GeneID" id="116286598"/>
<evidence type="ECO:0000256" key="1">
    <source>
        <dbReference type="SAM" id="SignalP"/>
    </source>
</evidence>
<dbReference type="SUPFAM" id="SSF52058">
    <property type="entry name" value="L domain-like"/>
    <property type="match status" value="1"/>
</dbReference>
<dbReference type="KEGG" id="aten:116286598"/>
<evidence type="ECO:0000313" key="2">
    <source>
        <dbReference type="Proteomes" id="UP000515163"/>
    </source>
</evidence>